<dbReference type="PANTHER" id="PTHR33116:SF86">
    <property type="entry name" value="REVERSE TRANSCRIPTASE DOMAIN-CONTAINING PROTEIN"/>
    <property type="match status" value="1"/>
</dbReference>
<proteinExistence type="predicted"/>
<dbReference type="PANTHER" id="PTHR33116">
    <property type="entry name" value="REVERSE TRANSCRIPTASE ZINC-BINDING DOMAIN-CONTAINING PROTEIN-RELATED-RELATED"/>
    <property type="match status" value="1"/>
</dbReference>
<reference evidence="1" key="2">
    <citation type="journal article" date="2024" name="Plant">
        <title>Genomic evolution and insights into agronomic trait innovations of Sesamum species.</title>
        <authorList>
            <person name="Miao H."/>
            <person name="Wang L."/>
            <person name="Qu L."/>
            <person name="Liu H."/>
            <person name="Sun Y."/>
            <person name="Le M."/>
            <person name="Wang Q."/>
            <person name="Wei S."/>
            <person name="Zheng Y."/>
            <person name="Lin W."/>
            <person name="Duan Y."/>
            <person name="Cao H."/>
            <person name="Xiong S."/>
            <person name="Wang X."/>
            <person name="Wei L."/>
            <person name="Li C."/>
            <person name="Ma Q."/>
            <person name="Ju M."/>
            <person name="Zhao R."/>
            <person name="Li G."/>
            <person name="Mu C."/>
            <person name="Tian Q."/>
            <person name="Mei H."/>
            <person name="Zhang T."/>
            <person name="Gao T."/>
            <person name="Zhang H."/>
        </authorList>
    </citation>
    <scope>NUCLEOTIDE SEQUENCE</scope>
    <source>
        <strain evidence="1">G02</strain>
    </source>
</reference>
<protein>
    <submittedName>
        <fullName evidence="1">Uncharacterized protein</fullName>
    </submittedName>
</protein>
<dbReference type="AlphaFoldDB" id="A0AAW2JVX9"/>
<name>A0AAW2JVX9_SESRA</name>
<sequence>MSVFRLPNTFLREIESLMADFFWNVGTDLKTHWLAWDKLCSRKVEGGLDFRRLKENNVSLLAKQSWRLVSQSDASRELLVADIYWKLGDGNSVPLLGHPWLPRPSYLQLICRLVSLANNTRVVLSINSDFEWNRGLVELEFSPFDAECILRIKLKGNGARDELVWHYESHGRFFGRKCIQSGYEPR</sequence>
<comment type="caution">
    <text evidence="1">The sequence shown here is derived from an EMBL/GenBank/DDBJ whole genome shotgun (WGS) entry which is preliminary data.</text>
</comment>
<reference evidence="1" key="1">
    <citation type="submission" date="2020-06" db="EMBL/GenBank/DDBJ databases">
        <authorList>
            <person name="Li T."/>
            <person name="Hu X."/>
            <person name="Zhang T."/>
            <person name="Song X."/>
            <person name="Zhang H."/>
            <person name="Dai N."/>
            <person name="Sheng W."/>
            <person name="Hou X."/>
            <person name="Wei L."/>
        </authorList>
    </citation>
    <scope>NUCLEOTIDE SEQUENCE</scope>
    <source>
        <strain evidence="1">G02</strain>
        <tissue evidence="1">Leaf</tissue>
    </source>
</reference>
<organism evidence="1">
    <name type="scientific">Sesamum radiatum</name>
    <name type="common">Black benniseed</name>
    <dbReference type="NCBI Taxonomy" id="300843"/>
    <lineage>
        <taxon>Eukaryota</taxon>
        <taxon>Viridiplantae</taxon>
        <taxon>Streptophyta</taxon>
        <taxon>Embryophyta</taxon>
        <taxon>Tracheophyta</taxon>
        <taxon>Spermatophyta</taxon>
        <taxon>Magnoliopsida</taxon>
        <taxon>eudicotyledons</taxon>
        <taxon>Gunneridae</taxon>
        <taxon>Pentapetalae</taxon>
        <taxon>asterids</taxon>
        <taxon>lamiids</taxon>
        <taxon>Lamiales</taxon>
        <taxon>Pedaliaceae</taxon>
        <taxon>Sesamum</taxon>
    </lineage>
</organism>
<evidence type="ECO:0000313" key="1">
    <source>
        <dbReference type="EMBL" id="KAL0298756.1"/>
    </source>
</evidence>
<accession>A0AAW2JVX9</accession>
<dbReference type="EMBL" id="JACGWJ010000031">
    <property type="protein sequence ID" value="KAL0298756.1"/>
    <property type="molecule type" value="Genomic_DNA"/>
</dbReference>
<gene>
    <name evidence="1" type="ORF">Sradi_6535400</name>
</gene>